<dbReference type="InterPro" id="IPR027275">
    <property type="entry name" value="PRC-brl_dom"/>
</dbReference>
<evidence type="ECO:0000259" key="2">
    <source>
        <dbReference type="Pfam" id="PF05239"/>
    </source>
</evidence>
<protein>
    <submittedName>
        <fullName evidence="3">Photosystem reaction center protein H</fullName>
    </submittedName>
</protein>
<gene>
    <name evidence="3" type="ORF">BWK72_17300</name>
</gene>
<accession>A0A1W9KQN8</accession>
<organism evidence="3 4">
    <name type="scientific">Rhodoferax ferrireducens</name>
    <dbReference type="NCBI Taxonomy" id="192843"/>
    <lineage>
        <taxon>Bacteria</taxon>
        <taxon>Pseudomonadati</taxon>
        <taxon>Pseudomonadota</taxon>
        <taxon>Betaproteobacteria</taxon>
        <taxon>Burkholderiales</taxon>
        <taxon>Comamonadaceae</taxon>
        <taxon>Rhodoferax</taxon>
    </lineage>
</organism>
<feature type="signal peptide" evidence="1">
    <location>
        <begin position="1"/>
        <end position="24"/>
    </location>
</feature>
<feature type="domain" description="PRC-barrel" evidence="2">
    <location>
        <begin position="52"/>
        <end position="113"/>
    </location>
</feature>
<comment type="caution">
    <text evidence="3">The sequence shown here is derived from an EMBL/GenBank/DDBJ whole genome shotgun (WGS) entry which is preliminary data.</text>
</comment>
<reference evidence="3 4" key="1">
    <citation type="submission" date="2017-01" db="EMBL/GenBank/DDBJ databases">
        <title>Novel large sulfur bacteria in the metagenomes of groundwater-fed chemosynthetic microbial mats in the Lake Huron basin.</title>
        <authorList>
            <person name="Sharrar A.M."/>
            <person name="Flood B.E."/>
            <person name="Bailey J.V."/>
            <person name="Jones D.S."/>
            <person name="Biddanda B."/>
            <person name="Ruberg S.A."/>
            <person name="Marcus D.N."/>
            <person name="Dick G.J."/>
        </authorList>
    </citation>
    <scope>NUCLEOTIDE SEQUENCE [LARGE SCALE GENOMIC DNA]</scope>
    <source>
        <strain evidence="3">A7</strain>
    </source>
</reference>
<dbReference type="SUPFAM" id="SSF50346">
    <property type="entry name" value="PRC-barrel domain"/>
    <property type="match status" value="1"/>
</dbReference>
<dbReference type="Pfam" id="PF05239">
    <property type="entry name" value="PRC"/>
    <property type="match status" value="1"/>
</dbReference>
<keyword evidence="1" id="KW-0732">Signal</keyword>
<evidence type="ECO:0000313" key="4">
    <source>
        <dbReference type="Proteomes" id="UP000192505"/>
    </source>
</evidence>
<dbReference type="Gene3D" id="2.30.30.240">
    <property type="entry name" value="PRC-barrel domain"/>
    <property type="match status" value="1"/>
</dbReference>
<dbReference type="EMBL" id="MTEI01000016">
    <property type="protein sequence ID" value="OQW86485.1"/>
    <property type="molecule type" value="Genomic_DNA"/>
</dbReference>
<sequence>MKTSLTILTVALAGALNVAVPATAQVAGGSTTTGISVIESTQLALGWSVKKTLLGKTIYNESGQKVGKVQDIIIAPDKSVSYIIVGAGGFIGMGRHDVAIAVTQIQDQAGKLVMAGATPDLIKAMPQFEYANDNARRNQFVASAEKDITRGKAKLFELQTKAGAASAEAKAKIDLDISALQMDVKSAEAKLSELNQAAANRWKEFEASVNAATARLRKSIEGTKG</sequence>
<dbReference type="AlphaFoldDB" id="A0A1W9KQN8"/>
<feature type="chain" id="PRO_5013366453" evidence="1">
    <location>
        <begin position="25"/>
        <end position="225"/>
    </location>
</feature>
<dbReference type="InterPro" id="IPR011033">
    <property type="entry name" value="PRC_barrel-like_sf"/>
</dbReference>
<proteinExistence type="predicted"/>
<dbReference type="Proteomes" id="UP000192505">
    <property type="component" value="Unassembled WGS sequence"/>
</dbReference>
<evidence type="ECO:0000256" key="1">
    <source>
        <dbReference type="SAM" id="SignalP"/>
    </source>
</evidence>
<name>A0A1W9KQN8_9BURK</name>
<evidence type="ECO:0000313" key="3">
    <source>
        <dbReference type="EMBL" id="OQW86485.1"/>
    </source>
</evidence>